<dbReference type="EMBL" id="FR746099">
    <property type="protein sequence ID" value="CCC40430.1"/>
    <property type="molecule type" value="Genomic_DNA"/>
</dbReference>
<dbReference type="Pfam" id="PF00582">
    <property type="entry name" value="Usp"/>
    <property type="match status" value="1"/>
</dbReference>
<proteinExistence type="inferred from homology"/>
<dbReference type="OrthoDB" id="105697at2157"/>
<gene>
    <name evidence="3" type="ordered locus">Hqrw_2592</name>
</gene>
<reference evidence="3 4" key="1">
    <citation type="journal article" date="2011" name="PLoS ONE">
        <title>Haloquadratum walsbyi: limited diversity in a global pond.</title>
        <authorList>
            <person name="Dyall-Smith M."/>
            <person name="Pfeiffer F."/>
            <person name="Klee K."/>
            <person name="Palm P."/>
            <person name="Gross K."/>
            <person name="Schuster S.C."/>
            <person name="Rampp M."/>
            <person name="Oesterhelt D."/>
        </authorList>
    </citation>
    <scope>NUCLEOTIDE SEQUENCE [LARGE SCALE GENOMIC DNA]</scope>
    <source>
        <strain evidence="4">DSM 16854 / JCM 12705 / C23</strain>
    </source>
</reference>
<dbReference type="GeneID" id="12447315"/>
<dbReference type="SUPFAM" id="SSF52402">
    <property type="entry name" value="Adenine nucleotide alpha hydrolases-like"/>
    <property type="match status" value="1"/>
</dbReference>
<dbReference type="InterPro" id="IPR006016">
    <property type="entry name" value="UspA"/>
</dbReference>
<name>G0LKZ0_HALWC</name>
<dbReference type="PANTHER" id="PTHR46268:SF6">
    <property type="entry name" value="UNIVERSAL STRESS PROTEIN UP12"/>
    <property type="match status" value="1"/>
</dbReference>
<dbReference type="Gene3D" id="3.40.50.620">
    <property type="entry name" value="HUPs"/>
    <property type="match status" value="1"/>
</dbReference>
<dbReference type="PRINTS" id="PR01438">
    <property type="entry name" value="UNVRSLSTRESS"/>
</dbReference>
<dbReference type="InterPro" id="IPR006015">
    <property type="entry name" value="Universal_stress_UspA"/>
</dbReference>
<dbReference type="HOGENOM" id="CLU_049301_11_1_2"/>
<organism evidence="3 4">
    <name type="scientific">Haloquadratum walsbyi (strain DSM 16854 / JCM 12705 / C23)</name>
    <dbReference type="NCBI Taxonomy" id="768065"/>
    <lineage>
        <taxon>Archaea</taxon>
        <taxon>Methanobacteriati</taxon>
        <taxon>Methanobacteriota</taxon>
        <taxon>Stenosarchaea group</taxon>
        <taxon>Halobacteria</taxon>
        <taxon>Halobacteriales</taxon>
        <taxon>Haloferacaceae</taxon>
        <taxon>Haloquadratum</taxon>
    </lineage>
</organism>
<sequence length="147" mass="15767">MYDHILIPTDGSKCAEEAVTHALDLAEQYDAEIHVLSVVDVRDVSHGAPTISPAQVESTLRENAHELTDAVADRAADTDISVTPAVEAGIPDDAIVTYAEEHNIDLIVIGTHGRTGLERYLLGSVTERTVRRSSVPVLTVRTDANGT</sequence>
<dbReference type="RefSeq" id="WP_011571593.1">
    <property type="nucleotide sequence ID" value="NC_017459.1"/>
</dbReference>
<dbReference type="InterPro" id="IPR014729">
    <property type="entry name" value="Rossmann-like_a/b/a_fold"/>
</dbReference>
<feature type="domain" description="UspA" evidence="2">
    <location>
        <begin position="1"/>
        <end position="141"/>
    </location>
</feature>
<dbReference type="PANTHER" id="PTHR46268">
    <property type="entry name" value="STRESS RESPONSE PROTEIN NHAX"/>
    <property type="match status" value="1"/>
</dbReference>
<dbReference type="CDD" id="cd00293">
    <property type="entry name" value="USP-like"/>
    <property type="match status" value="1"/>
</dbReference>
<dbReference type="Proteomes" id="UP000007954">
    <property type="component" value="Chromosome"/>
</dbReference>
<dbReference type="AlphaFoldDB" id="G0LKZ0"/>
<evidence type="ECO:0000259" key="2">
    <source>
        <dbReference type="Pfam" id="PF00582"/>
    </source>
</evidence>
<accession>G0LKZ0</accession>
<dbReference type="KEGG" id="hwc:Hqrw_2592"/>
<comment type="similarity">
    <text evidence="1">Belongs to the universal stress protein A family.</text>
</comment>
<protein>
    <submittedName>
        <fullName evidence="3">UspA domain protein</fullName>
    </submittedName>
</protein>
<evidence type="ECO:0000256" key="1">
    <source>
        <dbReference type="ARBA" id="ARBA00008791"/>
    </source>
</evidence>
<evidence type="ECO:0000313" key="3">
    <source>
        <dbReference type="EMBL" id="CCC40430.1"/>
    </source>
</evidence>
<evidence type="ECO:0000313" key="4">
    <source>
        <dbReference type="Proteomes" id="UP000007954"/>
    </source>
</evidence>
<dbReference type="PIRSF" id="PIRSF006276">
    <property type="entry name" value="UspA"/>
    <property type="match status" value="1"/>
</dbReference>